<comment type="caution">
    <text evidence="2">The sequence shown here is derived from an EMBL/GenBank/DDBJ whole genome shotgun (WGS) entry which is preliminary data.</text>
</comment>
<gene>
    <name evidence="2" type="ORF">EU95_0324</name>
</gene>
<name>A0A0A2A5Q9_PROMR</name>
<evidence type="ECO:0000313" key="3">
    <source>
        <dbReference type="Proteomes" id="UP000030355"/>
    </source>
</evidence>
<dbReference type="eggNOG" id="ENOG50320SD">
    <property type="taxonomic scope" value="Bacteria"/>
</dbReference>
<dbReference type="OrthoDB" id="541219at2"/>
<dbReference type="RefSeq" id="WP_032521548.1">
    <property type="nucleotide sequence ID" value="NZ_CP138977.1"/>
</dbReference>
<organism evidence="2 3">
    <name type="scientific">Prochlorococcus marinus str. MIT 9201</name>
    <dbReference type="NCBI Taxonomy" id="93057"/>
    <lineage>
        <taxon>Bacteria</taxon>
        <taxon>Bacillati</taxon>
        <taxon>Cyanobacteriota</taxon>
        <taxon>Cyanophyceae</taxon>
        <taxon>Synechococcales</taxon>
        <taxon>Prochlorococcaceae</taxon>
        <taxon>Prochlorococcus</taxon>
    </lineage>
</organism>
<sequence length="76" mass="8721">MRSNFRPNIRLATNILLVIGTFAIALKIAPIAMVYQEKNLCIKYLKYQIDRDKLIKRLKIVKQANPSSICDSILKS</sequence>
<evidence type="ECO:0008006" key="4">
    <source>
        <dbReference type="Google" id="ProtNLM"/>
    </source>
</evidence>
<proteinExistence type="predicted"/>
<accession>A0A0A2A5Q9</accession>
<dbReference type="STRING" id="93057.EU95_0324"/>
<keyword evidence="1" id="KW-0812">Transmembrane</keyword>
<evidence type="ECO:0000313" key="2">
    <source>
        <dbReference type="EMBL" id="KGF97227.1"/>
    </source>
</evidence>
<dbReference type="AlphaFoldDB" id="A0A0A2A5Q9"/>
<protein>
    <recommendedName>
        <fullName evidence="4">Transmembrane protein</fullName>
    </recommendedName>
</protein>
<dbReference type="Proteomes" id="UP000030355">
    <property type="component" value="Unassembled WGS sequence"/>
</dbReference>
<keyword evidence="1" id="KW-0472">Membrane</keyword>
<reference evidence="3" key="1">
    <citation type="journal article" date="2014" name="Sci. Data">
        <title>Genomes of diverse isolates of the marine cyanobacterium Prochlorococcus.</title>
        <authorList>
            <person name="Biller S."/>
            <person name="Berube P."/>
            <person name="Thompson J."/>
            <person name="Kelly L."/>
            <person name="Roggensack S."/>
            <person name="Awad L."/>
            <person name="Roache-Johnson K."/>
            <person name="Ding H."/>
            <person name="Giovannoni S.J."/>
            <person name="Moore L.R."/>
            <person name="Chisholm S.W."/>
        </authorList>
    </citation>
    <scope>NUCLEOTIDE SEQUENCE [LARGE SCALE GENOMIC DNA]</scope>
    <source>
        <strain evidence="3">MIT 9201</strain>
    </source>
</reference>
<feature type="transmembrane region" description="Helical" evidence="1">
    <location>
        <begin position="12"/>
        <end position="35"/>
    </location>
</feature>
<dbReference type="EMBL" id="JNAL01000006">
    <property type="protein sequence ID" value="KGF97227.1"/>
    <property type="molecule type" value="Genomic_DNA"/>
</dbReference>
<keyword evidence="1" id="KW-1133">Transmembrane helix</keyword>
<evidence type="ECO:0000256" key="1">
    <source>
        <dbReference type="SAM" id="Phobius"/>
    </source>
</evidence>